<dbReference type="EMBL" id="CP147920">
    <property type="protein sequence ID" value="XAU15011.1"/>
    <property type="molecule type" value="Genomic_DNA"/>
</dbReference>
<dbReference type="InterPro" id="IPR003156">
    <property type="entry name" value="DHHA1_dom"/>
</dbReference>
<keyword evidence="4" id="KW-0378">Hydrolase</keyword>
<feature type="domain" description="RecJ OB" evidence="8">
    <location>
        <begin position="426"/>
        <end position="528"/>
    </location>
</feature>
<dbReference type="InterPro" id="IPR004610">
    <property type="entry name" value="RecJ"/>
</dbReference>
<feature type="domain" description="DDH" evidence="6">
    <location>
        <begin position="58"/>
        <end position="204"/>
    </location>
</feature>
<keyword evidence="3" id="KW-0540">Nuclease</keyword>
<name>A0ABZ3H905_9BACT</name>
<protein>
    <recommendedName>
        <fullName evidence="2">Single-stranded-DNA-specific exonuclease RecJ</fullName>
    </recommendedName>
</protein>
<evidence type="ECO:0000259" key="6">
    <source>
        <dbReference type="Pfam" id="PF01368"/>
    </source>
</evidence>
<evidence type="ECO:0000256" key="2">
    <source>
        <dbReference type="ARBA" id="ARBA00019841"/>
    </source>
</evidence>
<dbReference type="GO" id="GO:0004527">
    <property type="term" value="F:exonuclease activity"/>
    <property type="evidence" value="ECO:0007669"/>
    <property type="project" value="UniProtKB-KW"/>
</dbReference>
<evidence type="ECO:0000313" key="9">
    <source>
        <dbReference type="EMBL" id="XAU15011.1"/>
    </source>
</evidence>
<evidence type="ECO:0000256" key="4">
    <source>
        <dbReference type="ARBA" id="ARBA00022801"/>
    </source>
</evidence>
<dbReference type="InterPro" id="IPR038763">
    <property type="entry name" value="DHH_sf"/>
</dbReference>
<dbReference type="RefSeq" id="WP_345972636.1">
    <property type="nucleotide sequence ID" value="NZ_CP147920.1"/>
</dbReference>
<comment type="similarity">
    <text evidence="1">Belongs to the RecJ family.</text>
</comment>
<dbReference type="PANTHER" id="PTHR30255">
    <property type="entry name" value="SINGLE-STRANDED-DNA-SPECIFIC EXONUCLEASE RECJ"/>
    <property type="match status" value="1"/>
</dbReference>
<dbReference type="InterPro" id="IPR041122">
    <property type="entry name" value="RecJ_OB"/>
</dbReference>
<dbReference type="Gene3D" id="3.10.310.30">
    <property type="match status" value="1"/>
</dbReference>
<dbReference type="NCBIfam" id="TIGR00644">
    <property type="entry name" value="recJ"/>
    <property type="match status" value="1"/>
</dbReference>
<evidence type="ECO:0000313" key="10">
    <source>
        <dbReference type="Proteomes" id="UP001447842"/>
    </source>
</evidence>
<dbReference type="Pfam" id="PF02272">
    <property type="entry name" value="DHHA1"/>
    <property type="match status" value="1"/>
</dbReference>
<sequence length="532" mass="58522">MPKAPDAPLLDKRALEALLRSRFASGFSKLSDIPDPAGLTDASKAAKRIADAIRKGERIALVGDYDVDGVTATAITTLFFRQIPYPLEVTIPNRFTDGYGVSERVLERIDADVVFTVDNGINAFAAAEVCKARGIDLIITDHHTPSEKLPDAYAVVDPKRADDHYAFPEICGAQVAWLLMALIKKELGLSIDMGQFLELLALAIIADVMPLMGINRAIVQAGLAQMERSARPFSVIVREALGKTKLGAEDIGFQIAPRINAAGRLEDASLALELLIAPDEKTAFRQFELLTQLNVMRKAIEAEATEEAIALVRPDDRVIVVAHEGWHEGVVGIVAARLVQRFEKPTIVLSIEEGRAKGSARSLGNVSIYDLIASQEGLLEKFGGHKMAAGLSLRAEDVDAFRAGINTEAATLDPEEFLPVEEIVGQLDTGSVDFELLEILERYEPYGEGNPRPRFLARDAEVVGIRYLGSDGDHSKVSLRLFRHERETYDLMAFRRKLERPESGRLTCSYTLARNEWGGRVSIQMMLERLYG</sequence>
<dbReference type="Pfam" id="PF17768">
    <property type="entry name" value="RecJ_OB"/>
    <property type="match status" value="1"/>
</dbReference>
<feature type="domain" description="DHHA1" evidence="7">
    <location>
        <begin position="316"/>
        <end position="407"/>
    </location>
</feature>
<keyword evidence="5 9" id="KW-0269">Exonuclease</keyword>
<dbReference type="Proteomes" id="UP001447842">
    <property type="component" value="Chromosome"/>
</dbReference>
<dbReference type="PANTHER" id="PTHR30255:SF2">
    <property type="entry name" value="SINGLE-STRANDED-DNA-SPECIFIC EXONUCLEASE RECJ"/>
    <property type="match status" value="1"/>
</dbReference>
<keyword evidence="10" id="KW-1185">Reference proteome</keyword>
<reference evidence="9 10" key="1">
    <citation type="submission" date="2024-03" db="EMBL/GenBank/DDBJ databases">
        <title>Sulfurimonas sp. HSL3-1.</title>
        <authorList>
            <person name="Wang S."/>
        </authorList>
    </citation>
    <scope>NUCLEOTIDE SEQUENCE [LARGE SCALE GENOMIC DNA]</scope>
    <source>
        <strain evidence="9 10">HSL3-1</strain>
    </source>
</reference>
<evidence type="ECO:0000256" key="1">
    <source>
        <dbReference type="ARBA" id="ARBA00005915"/>
    </source>
</evidence>
<organism evidence="9 10">
    <name type="scientific">Sulfurimonas diazotrophicus</name>
    <dbReference type="NCBI Taxonomy" id="3131939"/>
    <lineage>
        <taxon>Bacteria</taxon>
        <taxon>Pseudomonadati</taxon>
        <taxon>Campylobacterota</taxon>
        <taxon>Epsilonproteobacteria</taxon>
        <taxon>Campylobacterales</taxon>
        <taxon>Sulfurimonadaceae</taxon>
        <taxon>Sulfurimonas</taxon>
    </lineage>
</organism>
<evidence type="ECO:0000259" key="7">
    <source>
        <dbReference type="Pfam" id="PF02272"/>
    </source>
</evidence>
<evidence type="ECO:0000256" key="3">
    <source>
        <dbReference type="ARBA" id="ARBA00022722"/>
    </source>
</evidence>
<dbReference type="InterPro" id="IPR051673">
    <property type="entry name" value="SSDNA_exonuclease_RecJ"/>
</dbReference>
<dbReference type="Pfam" id="PF01368">
    <property type="entry name" value="DHH"/>
    <property type="match status" value="1"/>
</dbReference>
<dbReference type="Gene3D" id="3.90.1640.30">
    <property type="match status" value="1"/>
</dbReference>
<accession>A0ABZ3H905</accession>
<proteinExistence type="inferred from homology"/>
<evidence type="ECO:0000256" key="5">
    <source>
        <dbReference type="ARBA" id="ARBA00022839"/>
    </source>
</evidence>
<dbReference type="SUPFAM" id="SSF64182">
    <property type="entry name" value="DHH phosphoesterases"/>
    <property type="match status" value="1"/>
</dbReference>
<gene>
    <name evidence="9" type="primary">recJ</name>
    <name evidence="9" type="ORF">WCY31_12315</name>
</gene>
<dbReference type="InterPro" id="IPR001667">
    <property type="entry name" value="DDH_dom"/>
</dbReference>
<evidence type="ECO:0000259" key="8">
    <source>
        <dbReference type="Pfam" id="PF17768"/>
    </source>
</evidence>